<keyword evidence="3" id="KW-1185">Reference proteome</keyword>
<comment type="caution">
    <text evidence="2">The sequence shown here is derived from an EMBL/GenBank/DDBJ whole genome shotgun (WGS) entry which is preliminary data.</text>
</comment>
<feature type="compositionally biased region" description="Basic and acidic residues" evidence="1">
    <location>
        <begin position="338"/>
        <end position="351"/>
    </location>
</feature>
<dbReference type="GeneID" id="92511636"/>
<gene>
    <name evidence="2" type="ORF">LSCM1_01517</name>
</gene>
<name>A0A836GFY0_9TRYP</name>
<organism evidence="2 3">
    <name type="scientific">Leishmania martiniquensis</name>
    <dbReference type="NCBI Taxonomy" id="1580590"/>
    <lineage>
        <taxon>Eukaryota</taxon>
        <taxon>Discoba</taxon>
        <taxon>Euglenozoa</taxon>
        <taxon>Kinetoplastea</taxon>
        <taxon>Metakinetoplastina</taxon>
        <taxon>Trypanosomatida</taxon>
        <taxon>Trypanosomatidae</taxon>
        <taxon>Leishmaniinae</taxon>
        <taxon>Leishmania</taxon>
    </lineage>
</organism>
<protein>
    <submittedName>
        <fullName evidence="2">Uncharacterized protein</fullName>
    </submittedName>
</protein>
<feature type="compositionally biased region" description="Low complexity" evidence="1">
    <location>
        <begin position="325"/>
        <end position="337"/>
    </location>
</feature>
<dbReference type="KEGG" id="lmat:92511636"/>
<feature type="compositionally biased region" description="Polar residues" evidence="1">
    <location>
        <begin position="77"/>
        <end position="91"/>
    </location>
</feature>
<feature type="compositionally biased region" description="Basic and acidic residues" evidence="1">
    <location>
        <begin position="304"/>
        <end position="317"/>
    </location>
</feature>
<dbReference type="AlphaFoldDB" id="A0A836GFY0"/>
<reference evidence="3" key="1">
    <citation type="journal article" date="2021" name="Microbiol. Resour. Announc.">
        <title>LGAAP: Leishmaniinae Genome Assembly and Annotation Pipeline.</title>
        <authorList>
            <person name="Almutairi H."/>
            <person name="Urbaniak M.D."/>
            <person name="Bates M.D."/>
            <person name="Jariyapan N."/>
            <person name="Kwakye-Nuako G."/>
            <person name="Thomaz-Soccol V."/>
            <person name="Al-Salem W.S."/>
            <person name="Dillon R.J."/>
            <person name="Bates P.A."/>
            <person name="Gatherer D."/>
        </authorList>
    </citation>
    <scope>NUCLEOTIDE SEQUENCE [LARGE SCALE GENOMIC DNA]</scope>
</reference>
<evidence type="ECO:0000256" key="1">
    <source>
        <dbReference type="SAM" id="MobiDB-lite"/>
    </source>
</evidence>
<dbReference type="EMBL" id="JAFEUZ010000031">
    <property type="protein sequence ID" value="KAG5471429.1"/>
    <property type="molecule type" value="Genomic_DNA"/>
</dbReference>
<evidence type="ECO:0000313" key="3">
    <source>
        <dbReference type="Proteomes" id="UP000673552"/>
    </source>
</evidence>
<feature type="region of interest" description="Disordered" evidence="1">
    <location>
        <begin position="77"/>
        <end position="121"/>
    </location>
</feature>
<dbReference type="Proteomes" id="UP000673552">
    <property type="component" value="Unassembled WGS sequence"/>
</dbReference>
<reference evidence="3" key="2">
    <citation type="journal article" date="2021" name="Sci. Data">
        <title>Chromosome-scale genome sequencing, assembly and annotation of six genomes from subfamily Leishmaniinae.</title>
        <authorList>
            <person name="Almutairi H."/>
            <person name="Urbaniak M.D."/>
            <person name="Bates M.D."/>
            <person name="Jariyapan N."/>
            <person name="Kwakye-Nuako G."/>
            <person name="Thomaz Soccol V."/>
            <person name="Al-Salem W.S."/>
            <person name="Dillon R.J."/>
            <person name="Bates P.A."/>
            <person name="Gatherer D."/>
        </authorList>
    </citation>
    <scope>NUCLEOTIDE SEQUENCE [LARGE SCALE GENOMIC DNA]</scope>
</reference>
<dbReference type="OrthoDB" id="267618at2759"/>
<feature type="compositionally biased region" description="Polar residues" evidence="1">
    <location>
        <begin position="153"/>
        <end position="163"/>
    </location>
</feature>
<feature type="region of interest" description="Disordered" evidence="1">
    <location>
        <begin position="233"/>
        <end position="383"/>
    </location>
</feature>
<sequence length="383" mass="40211">MFRPAEDQLERMAAYEMKRGAVHDMGMMLRMEEQQMLMMQMQEMEMMQMMQMQAMGCIPSCAGAQWASPLEQPQLMMQESPSPQQQDTDSVMNFCGPETAAAPTRSSSTQPPATRAGQVSTSLPSAAKLVINGGVTSTSPSATTARRGVGFSDASSKPGDSSAYAPNSLYNTMASVTDAKEPFVAQESMYNGSSMYAGNMSASAPALTGGGLNEGGASTAGYSMYAANSASSMYEQQAPSSAAAVPSATLTARPAGARVSGNSSKVATAVPQRQRPASGVSPALQRKSSANVNGSDTASTTTHRSREIRQKNSELKRQSLSRTVGCGSRSSSICSASAEKKLSSSADKNERSSSSSCPKGNGKRRSPSTSSSSSAKQRDRKRH</sequence>
<evidence type="ECO:0000313" key="2">
    <source>
        <dbReference type="EMBL" id="KAG5471429.1"/>
    </source>
</evidence>
<feature type="compositionally biased region" description="Polar residues" evidence="1">
    <location>
        <begin position="104"/>
        <end position="121"/>
    </location>
</feature>
<proteinExistence type="predicted"/>
<accession>A0A836GFY0</accession>
<feature type="compositionally biased region" description="Polar residues" evidence="1">
    <location>
        <begin position="286"/>
        <end position="302"/>
    </location>
</feature>
<feature type="compositionally biased region" description="Low complexity" evidence="1">
    <location>
        <begin position="136"/>
        <end position="145"/>
    </location>
</feature>
<feature type="region of interest" description="Disordered" evidence="1">
    <location>
        <begin position="133"/>
        <end position="163"/>
    </location>
</feature>
<feature type="compositionally biased region" description="Low complexity" evidence="1">
    <location>
        <begin position="233"/>
        <end position="248"/>
    </location>
</feature>
<dbReference type="RefSeq" id="XP_067176403.1">
    <property type="nucleotide sequence ID" value="XM_067319124.1"/>
</dbReference>